<evidence type="ECO:0000313" key="2">
    <source>
        <dbReference type="EMBL" id="RRK33025.1"/>
    </source>
</evidence>
<reference evidence="2" key="1">
    <citation type="submission" date="2018-10" db="EMBL/GenBank/DDBJ databases">
        <title>Schaedlerella arabinophila gen. nov. sp. nov., isolated from the mouse intestinal tract and comparative analysis with the genome of the closely related altered Schaedler flora strain ASF502.</title>
        <authorList>
            <person name="Miyake S."/>
            <person name="Soh M."/>
            <person name="Seedorf H."/>
        </authorList>
    </citation>
    <scope>NUCLEOTIDE SEQUENCE [LARGE SCALE GENOMIC DNA]</scope>
    <source>
        <strain evidence="2">DSM 106076</strain>
    </source>
</reference>
<feature type="domain" description="LysM" evidence="1">
    <location>
        <begin position="559"/>
        <end position="602"/>
    </location>
</feature>
<dbReference type="InterPro" id="IPR036365">
    <property type="entry name" value="PGBD-like_sf"/>
</dbReference>
<dbReference type="SMART" id="SM00257">
    <property type="entry name" value="LysM"/>
    <property type="match status" value="2"/>
</dbReference>
<organism evidence="2 3">
    <name type="scientific">Schaedlerella arabinosiphila</name>
    <dbReference type="NCBI Taxonomy" id="2044587"/>
    <lineage>
        <taxon>Bacteria</taxon>
        <taxon>Bacillati</taxon>
        <taxon>Bacillota</taxon>
        <taxon>Clostridia</taxon>
        <taxon>Lachnospirales</taxon>
        <taxon>Lachnospiraceae</taxon>
        <taxon>Schaedlerella</taxon>
    </lineage>
</organism>
<dbReference type="InterPro" id="IPR036366">
    <property type="entry name" value="PGBDSf"/>
</dbReference>
<dbReference type="Pfam" id="PF01471">
    <property type="entry name" value="PG_binding_1"/>
    <property type="match status" value="2"/>
</dbReference>
<sequence>MAIGYLVIQARTADGAVPLGGAEIRILDPQGSSVYELTTDESGETQTVSLETVDRSLSLDPDYAGTPYTAYDVLVRAAGFNSLYISGVPIYEEETAIQPAELIPMQQLQRSPMVTEITIDKPAAASDIKRIQEKPDPRLRILRQVVIPNPITVHLGSPSSSAANVQVPFIDYIKNAASSEIYPTWPDAALRANIYAIITFALNRVFTEWYRSRGYSFDITSSTAYDQAYVHGRTIFESISRIVDEIFNQYVRRQGQNAPYFTSFCNGTTSTCSGLSQWGTVSLAERGMTPLQILRNYYPNDIEIVETNAVTGVLSSYPGTPLRIGSRGLDVQVIQTYLNRIRRNYPAIPAITDEAGVFGESTRAAVTKFQSVFNLTADGVVGSATWYKISYLYAAVARLAELDSEGTTLGIGTVPPGSVIRQGSRGADVITLQYLLNMIAEFYPTVPRVAQDGIFGSATRQAVIAFQNAVGLDADGIVGPDTWRALYDVYLGIGENVPVPGPDTGYIEYVVQPGDTLWLLSQRYGTTVDAIKNLNGLTGSMIYIGQVLKIPSDSVKPYIEYTVRVGDTLWELSRRYGTTVEAIRELNGLTSDMIYIGQTLLIPVK</sequence>
<dbReference type="PANTHER" id="PTHR33734:SF22">
    <property type="entry name" value="MEMBRANE-BOUND LYTIC MUREIN TRANSGLYCOSYLASE D"/>
    <property type="match status" value="1"/>
</dbReference>
<dbReference type="PANTHER" id="PTHR33734">
    <property type="entry name" value="LYSM DOMAIN-CONTAINING GPI-ANCHORED PROTEIN 2"/>
    <property type="match status" value="1"/>
</dbReference>
<keyword evidence="3" id="KW-1185">Reference proteome</keyword>
<accession>A0A3R8JNX0</accession>
<dbReference type="SUPFAM" id="SSF47090">
    <property type="entry name" value="PGBD-like"/>
    <property type="match status" value="2"/>
</dbReference>
<dbReference type="InterPro" id="IPR036779">
    <property type="entry name" value="LysM_dom_sf"/>
</dbReference>
<dbReference type="Gene3D" id="1.10.101.10">
    <property type="entry name" value="PGBD-like superfamily/PGBD"/>
    <property type="match status" value="2"/>
</dbReference>
<dbReference type="EMBL" id="RHJS01000002">
    <property type="protein sequence ID" value="RRK33025.1"/>
    <property type="molecule type" value="Genomic_DNA"/>
</dbReference>
<evidence type="ECO:0000259" key="1">
    <source>
        <dbReference type="PROSITE" id="PS51782"/>
    </source>
</evidence>
<evidence type="ECO:0000313" key="3">
    <source>
        <dbReference type="Proteomes" id="UP000274920"/>
    </source>
</evidence>
<proteinExistence type="predicted"/>
<dbReference type="AlphaFoldDB" id="A0A3R8JNX0"/>
<dbReference type="InterPro" id="IPR002477">
    <property type="entry name" value="Peptidoglycan-bd-like"/>
</dbReference>
<feature type="domain" description="LysM" evidence="1">
    <location>
        <begin position="507"/>
        <end position="550"/>
    </location>
</feature>
<dbReference type="CDD" id="cd00118">
    <property type="entry name" value="LysM"/>
    <property type="match status" value="2"/>
</dbReference>
<dbReference type="InterPro" id="IPR018392">
    <property type="entry name" value="LysM"/>
</dbReference>
<dbReference type="Proteomes" id="UP000274920">
    <property type="component" value="Unassembled WGS sequence"/>
</dbReference>
<gene>
    <name evidence="2" type="ORF">EBB54_18025</name>
</gene>
<dbReference type="SUPFAM" id="SSF54106">
    <property type="entry name" value="LysM domain"/>
    <property type="match status" value="2"/>
</dbReference>
<name>A0A3R8JNX0_9FIRM</name>
<dbReference type="Pfam" id="PF01476">
    <property type="entry name" value="LysM"/>
    <property type="match status" value="2"/>
</dbReference>
<dbReference type="RefSeq" id="WP_125128397.1">
    <property type="nucleotide sequence ID" value="NZ_RHJS01000002.1"/>
</dbReference>
<comment type="caution">
    <text evidence="2">The sequence shown here is derived from an EMBL/GenBank/DDBJ whole genome shotgun (WGS) entry which is preliminary data.</text>
</comment>
<protein>
    <submittedName>
        <fullName evidence="2">LysM peptidoglycan-binding domain-containing protein</fullName>
    </submittedName>
</protein>
<dbReference type="PROSITE" id="PS51782">
    <property type="entry name" value="LYSM"/>
    <property type="match status" value="2"/>
</dbReference>
<dbReference type="Gene3D" id="3.10.350.10">
    <property type="entry name" value="LysM domain"/>
    <property type="match status" value="2"/>
</dbReference>